<dbReference type="GeneID" id="64965579"/>
<evidence type="ECO:0000313" key="4">
    <source>
        <dbReference type="EMBL" id="GAT22036.1"/>
    </source>
</evidence>
<sequence>MASPNEVSLLQYARFHGIATEHTDIDPLQHIDGVCDIPPDFLHPLGDTFSVIEQTIASSQQVIEQNLHPEKLDIRKESVQFLSSVLRDIKRDNIDDCWDEVLPLWDRFDDLKLEPPLFSSDKDTNLVLPAEPLRYSREENLLGSHEGLASDYDSNFLSPLIHEADIIKKRVGNEKLDCSKDALLLIQGARQAGNRPLDLDDYLLCPLEDVVGEGRFHLQSPPLLPLDDDCFSCDSPPLSSSDHFLLSPVRHDSAEVPTGVDTVYYEGCSRTENVPGSTISMLESEFDNQVFEGIDRQLSHDPSLIPSSPNERGPPDGMSPADMDMTNEKGFTSDFEQVIMAVTIPRSPSSITSRVTYTEITDNIATSDCFPNDNTIVKDLPSRRSYSPIPSACSSSRQEAYVQEFPDCSAESIIGTPVPELYLITPTIEDDHSVASCLPEALPQLYDNISPGNPLLVRKRKLDNTQKDDNKTDSANHEAMPPIMKGKAPSRQHLTTSLGSLSRFMETRGQASIQEVATQSHFFLKDMPTETPGKEHDSLQRAKTSDNHSTDTPARRQSETISFNQSAIPYGLPQKHEPIILSMSTSLLKSHLRIVQCIESMDPATSIVYRESSANSWRLASGSHIQSRNTVPSNYDDEADMIIAPSTGIVLTTSQATTQLFLPGHKSTMAGDNPSVNSPLRERVFRLARKYDNIYVLISHCSGTTSNFPNNEFTIDKIMLSSLIAFTAFCSSMLNLNIYTVVLPSSPDTIAGWILALASKSVDSQD</sequence>
<evidence type="ECO:0000313" key="3">
    <source>
        <dbReference type="EMBL" id="BCS04258.1"/>
    </source>
</evidence>
<dbReference type="RefSeq" id="XP_041548020.1">
    <property type="nucleotide sequence ID" value="XM_041681038.1"/>
</dbReference>
<evidence type="ECO:0000313" key="6">
    <source>
        <dbReference type="Proteomes" id="UP000661280"/>
    </source>
</evidence>
<feature type="compositionally biased region" description="Basic and acidic residues" evidence="1">
    <location>
        <begin position="526"/>
        <end position="558"/>
    </location>
</feature>
<reference evidence="5" key="2">
    <citation type="submission" date="2016-02" db="EMBL/GenBank/DDBJ databases">
        <title>Genome sequencing of Aspergillus luchuensis NBRC 4314.</title>
        <authorList>
            <person name="Yamada O."/>
        </authorList>
    </citation>
    <scope>NUCLEOTIDE SEQUENCE [LARGE SCALE GENOMIC DNA]</scope>
    <source>
        <strain evidence="5">RIB 2604</strain>
    </source>
</reference>
<proteinExistence type="predicted"/>
<dbReference type="KEGG" id="aluc:AKAW2_80059A"/>
<keyword evidence="6" id="KW-1185">Reference proteome</keyword>
<reference evidence="3" key="4">
    <citation type="submission" date="2021-02" db="EMBL/GenBank/DDBJ databases">
        <title>Aspergillus luchuensis mut. kawachii IFO 4304 genome sequence.</title>
        <authorList>
            <person name="Mori K."/>
            <person name="Kadooka C."/>
            <person name="Goto M."/>
            <person name="Futagami T."/>
        </authorList>
    </citation>
    <scope>NUCLEOTIDE SEQUENCE</scope>
    <source>
        <strain evidence="3">IFO 4308</strain>
    </source>
</reference>
<evidence type="ECO:0000259" key="2">
    <source>
        <dbReference type="Pfam" id="PF23394"/>
    </source>
</evidence>
<feature type="region of interest" description="Disordered" evidence="1">
    <location>
        <begin position="462"/>
        <end position="492"/>
    </location>
</feature>
<evidence type="ECO:0000313" key="5">
    <source>
        <dbReference type="Proteomes" id="UP000075230"/>
    </source>
</evidence>
<feature type="compositionally biased region" description="Basic and acidic residues" evidence="1">
    <location>
        <begin position="462"/>
        <end position="476"/>
    </location>
</feature>
<feature type="region of interest" description="Disordered" evidence="1">
    <location>
        <begin position="299"/>
        <end position="325"/>
    </location>
</feature>
<dbReference type="InterPro" id="IPR055528">
    <property type="entry name" value="DUF7102"/>
</dbReference>
<name>A0A146F7S7_ASPKA</name>
<reference evidence="4 5" key="1">
    <citation type="journal article" date="2016" name="DNA Res.">
        <title>Genome sequence of Aspergillus luchuensis NBRC 4314.</title>
        <authorList>
            <person name="Yamada O."/>
            <person name="Machida M."/>
            <person name="Hosoyama A."/>
            <person name="Goto M."/>
            <person name="Takahashi T."/>
            <person name="Futagami T."/>
            <person name="Yamagata Y."/>
            <person name="Takeuchi M."/>
            <person name="Kobayashi T."/>
            <person name="Koike H."/>
            <person name="Abe K."/>
            <person name="Asai K."/>
            <person name="Arita M."/>
            <person name="Fujita N."/>
            <person name="Fukuda K."/>
            <person name="Higa K."/>
            <person name="Horikawa H."/>
            <person name="Ishikawa T."/>
            <person name="Jinno K."/>
            <person name="Kato Y."/>
            <person name="Kirimura K."/>
            <person name="Mizutani O."/>
            <person name="Nakasone K."/>
            <person name="Sano M."/>
            <person name="Shiraishi Y."/>
            <person name="Tsukahara M."/>
            <person name="Gomi K."/>
        </authorList>
    </citation>
    <scope>NUCLEOTIDE SEQUENCE [LARGE SCALE GENOMIC DNA]</scope>
    <source>
        <strain evidence="4 5">RIB 2604</strain>
    </source>
</reference>
<gene>
    <name evidence="3" type="ORF">AKAW2_80059A</name>
    <name evidence="4" type="ORF">RIB2604_01500650</name>
</gene>
<reference evidence="3" key="3">
    <citation type="submission" date="2021-01" db="EMBL/GenBank/DDBJ databases">
        <authorList>
            <consortium name="Aspergillus luchuensis mut. kawachii IFO 4304 genome sequencing consortium"/>
            <person name="Kazuki M."/>
            <person name="Futagami T."/>
        </authorList>
    </citation>
    <scope>NUCLEOTIDE SEQUENCE</scope>
    <source>
        <strain evidence="3">IFO 4308</strain>
    </source>
</reference>
<dbReference type="EMBL" id="AP024432">
    <property type="protein sequence ID" value="BCS04258.1"/>
    <property type="molecule type" value="Genomic_DNA"/>
</dbReference>
<dbReference type="Proteomes" id="UP000075230">
    <property type="component" value="Unassembled WGS sequence"/>
</dbReference>
<dbReference type="OrthoDB" id="3647246at2759"/>
<feature type="domain" description="DUF7102" evidence="2">
    <location>
        <begin position="581"/>
        <end position="761"/>
    </location>
</feature>
<feature type="region of interest" description="Disordered" evidence="1">
    <location>
        <begin position="526"/>
        <end position="559"/>
    </location>
</feature>
<accession>A0A146F7S7</accession>
<dbReference type="VEuPathDB" id="FungiDB:ASPFODRAFT_146996"/>
<dbReference type="EMBL" id="BCWF01000015">
    <property type="protein sequence ID" value="GAT22036.1"/>
    <property type="molecule type" value="Genomic_DNA"/>
</dbReference>
<evidence type="ECO:0000256" key="1">
    <source>
        <dbReference type="SAM" id="MobiDB-lite"/>
    </source>
</evidence>
<dbReference type="Proteomes" id="UP000661280">
    <property type="component" value="Chromosome 8"/>
</dbReference>
<dbReference type="Pfam" id="PF23394">
    <property type="entry name" value="DUF7102"/>
    <property type="match status" value="1"/>
</dbReference>
<dbReference type="AlphaFoldDB" id="A0A146F7S7"/>
<organism evidence="4 5">
    <name type="scientific">Aspergillus kawachii</name>
    <name type="common">White koji mold</name>
    <name type="synonym">Aspergillus awamori var. kawachi</name>
    <dbReference type="NCBI Taxonomy" id="1069201"/>
    <lineage>
        <taxon>Eukaryota</taxon>
        <taxon>Fungi</taxon>
        <taxon>Dikarya</taxon>
        <taxon>Ascomycota</taxon>
        <taxon>Pezizomycotina</taxon>
        <taxon>Eurotiomycetes</taxon>
        <taxon>Eurotiomycetidae</taxon>
        <taxon>Eurotiales</taxon>
        <taxon>Aspergillaceae</taxon>
        <taxon>Aspergillus</taxon>
        <taxon>Aspergillus subgen. Circumdati</taxon>
    </lineage>
</organism>
<protein>
    <submittedName>
        <fullName evidence="4">Similar to An11g00590</fullName>
    </submittedName>
</protein>